<keyword evidence="6" id="KW-1185">Reference proteome</keyword>
<evidence type="ECO:0000313" key="6">
    <source>
        <dbReference type="Proteomes" id="UP001193081"/>
    </source>
</evidence>
<evidence type="ECO:0000256" key="2">
    <source>
        <dbReference type="ARBA" id="ARBA00023008"/>
    </source>
</evidence>
<organism evidence="5 6">
    <name type="scientific">Candidatus Chloroploca mongolica</name>
    <dbReference type="NCBI Taxonomy" id="2528176"/>
    <lineage>
        <taxon>Bacteria</taxon>
        <taxon>Bacillati</taxon>
        <taxon>Chloroflexota</taxon>
        <taxon>Chloroflexia</taxon>
        <taxon>Chloroflexales</taxon>
        <taxon>Chloroflexineae</taxon>
        <taxon>Oscillochloridaceae</taxon>
        <taxon>Candidatus Chloroploca</taxon>
    </lineage>
</organism>
<dbReference type="PANTHER" id="PTHR12151">
    <property type="entry name" value="ELECTRON TRANSPORT PROTIN SCO1/SENC FAMILY MEMBER"/>
    <property type="match status" value="1"/>
</dbReference>
<gene>
    <name evidence="5" type="ORF">EYB53_013100</name>
</gene>
<evidence type="ECO:0000256" key="3">
    <source>
        <dbReference type="SAM" id="SignalP"/>
    </source>
</evidence>
<feature type="domain" description="Thioredoxin" evidence="4">
    <location>
        <begin position="31"/>
        <end position="197"/>
    </location>
</feature>
<accession>A0ABS4DB36</accession>
<evidence type="ECO:0000313" key="5">
    <source>
        <dbReference type="EMBL" id="MBP1466646.1"/>
    </source>
</evidence>
<dbReference type="PROSITE" id="PS51257">
    <property type="entry name" value="PROKAR_LIPOPROTEIN"/>
    <property type="match status" value="1"/>
</dbReference>
<dbReference type="SUPFAM" id="SSF52833">
    <property type="entry name" value="Thioredoxin-like"/>
    <property type="match status" value="1"/>
</dbReference>
<comment type="caution">
    <text evidence="5">The sequence shown here is derived from an EMBL/GenBank/DDBJ whole genome shotgun (WGS) entry which is preliminary data.</text>
</comment>
<proteinExistence type="inferred from homology"/>
<dbReference type="InterPro" id="IPR003782">
    <property type="entry name" value="SCO1/SenC"/>
</dbReference>
<dbReference type="PROSITE" id="PS51352">
    <property type="entry name" value="THIOREDOXIN_2"/>
    <property type="match status" value="1"/>
</dbReference>
<feature type="chain" id="PRO_5045205767" evidence="3">
    <location>
        <begin position="24"/>
        <end position="197"/>
    </location>
</feature>
<dbReference type="EMBL" id="SIJK02000022">
    <property type="protein sequence ID" value="MBP1466646.1"/>
    <property type="molecule type" value="Genomic_DNA"/>
</dbReference>
<dbReference type="InterPro" id="IPR036249">
    <property type="entry name" value="Thioredoxin-like_sf"/>
</dbReference>
<evidence type="ECO:0000259" key="4">
    <source>
        <dbReference type="PROSITE" id="PS51352"/>
    </source>
</evidence>
<dbReference type="Pfam" id="PF02630">
    <property type="entry name" value="SCO1-SenC"/>
    <property type="match status" value="1"/>
</dbReference>
<keyword evidence="2" id="KW-0186">Copper</keyword>
<name>A0ABS4DB36_9CHLR</name>
<dbReference type="RefSeq" id="WP_135478628.1">
    <property type="nucleotide sequence ID" value="NZ_SIJK02000022.1"/>
</dbReference>
<keyword evidence="3" id="KW-0732">Signal</keyword>
<sequence>MKKFSFILLGMVLLMLTACGPSAPQFRGTVLEPAEPAFDFTLIDEQGQPFTLSEQKGQVVVLFFGFTMCPDICPAALADLSAVSRELGADAEAIQVALVSLDPERDTSERLQQYVTAFDPRFKGLRGDEATLAPILKSYGVFSEQRELPNSAMGYTIDHSGFIYAIDKAGNWRILFAHGTPVEDITADLRLLAREGG</sequence>
<dbReference type="PANTHER" id="PTHR12151:SF25">
    <property type="entry name" value="LINALOOL DEHYDRATASE_ISOMERASE DOMAIN-CONTAINING PROTEIN"/>
    <property type="match status" value="1"/>
</dbReference>
<comment type="similarity">
    <text evidence="1">Belongs to the SCO1/2 family.</text>
</comment>
<dbReference type="InterPro" id="IPR013766">
    <property type="entry name" value="Thioredoxin_domain"/>
</dbReference>
<reference evidence="5 6" key="1">
    <citation type="submission" date="2021-03" db="EMBL/GenBank/DDBJ databases">
        <authorList>
            <person name="Grouzdev D.S."/>
        </authorList>
    </citation>
    <scope>NUCLEOTIDE SEQUENCE [LARGE SCALE GENOMIC DNA]</scope>
    <source>
        <strain evidence="5 6">M50-1</strain>
    </source>
</reference>
<dbReference type="CDD" id="cd02968">
    <property type="entry name" value="SCO"/>
    <property type="match status" value="1"/>
</dbReference>
<protein>
    <submittedName>
        <fullName evidence="5">SCO family protein</fullName>
    </submittedName>
</protein>
<dbReference type="Proteomes" id="UP001193081">
    <property type="component" value="Unassembled WGS sequence"/>
</dbReference>
<evidence type="ECO:0000256" key="1">
    <source>
        <dbReference type="ARBA" id="ARBA00010996"/>
    </source>
</evidence>
<dbReference type="Gene3D" id="3.40.30.10">
    <property type="entry name" value="Glutaredoxin"/>
    <property type="match status" value="1"/>
</dbReference>
<feature type="signal peptide" evidence="3">
    <location>
        <begin position="1"/>
        <end position="23"/>
    </location>
</feature>